<dbReference type="GO" id="GO:0045454">
    <property type="term" value="P:cell redox homeostasis"/>
    <property type="evidence" value="ECO:0007669"/>
    <property type="project" value="EnsemblFungi"/>
</dbReference>
<keyword evidence="7" id="KW-1015">Disulfide bond</keyword>
<dbReference type="Proteomes" id="UP000006790">
    <property type="component" value="Chromosome 7"/>
</dbReference>
<dbReference type="EMBL" id="CP002503">
    <property type="protein sequence ID" value="AET41016.1"/>
    <property type="molecule type" value="Genomic_DNA"/>
</dbReference>
<dbReference type="InterPro" id="IPR018152">
    <property type="entry name" value="SOD_Cu/Zn_BS"/>
</dbReference>
<feature type="domain" description="Superoxide dismutase copper/zinc binding" evidence="9">
    <location>
        <begin position="20"/>
        <end position="155"/>
    </location>
</feature>
<comment type="similarity">
    <text evidence="1 8">Belongs to the Cu-Zn superoxide dismutase family.</text>
</comment>
<dbReference type="InterPro" id="IPR024134">
    <property type="entry name" value="SOD_Cu/Zn_/chaperone"/>
</dbReference>
<gene>
    <name evidence="10" type="ordered locus">Ecym_7168</name>
</gene>
<dbReference type="SUPFAM" id="SSF49329">
    <property type="entry name" value="Cu,Zn superoxide dismutase-like"/>
    <property type="match status" value="1"/>
</dbReference>
<dbReference type="OrthoDB" id="2015551at2759"/>
<dbReference type="Gene3D" id="2.60.40.200">
    <property type="entry name" value="Superoxide dismutase, copper/zinc binding domain"/>
    <property type="match status" value="1"/>
</dbReference>
<keyword evidence="5 8" id="KW-0560">Oxidoreductase</keyword>
<dbReference type="KEGG" id="erc:Ecym_7168"/>
<dbReference type="GO" id="GO:0004784">
    <property type="term" value="F:superoxide dismutase activity"/>
    <property type="evidence" value="ECO:0007669"/>
    <property type="project" value="UniProtKB-EC"/>
</dbReference>
<dbReference type="Pfam" id="PF00080">
    <property type="entry name" value="Sod_Cu"/>
    <property type="match status" value="1"/>
</dbReference>
<dbReference type="CDD" id="cd00305">
    <property type="entry name" value="Cu-Zn_Superoxide_Dismutase"/>
    <property type="match status" value="1"/>
</dbReference>
<organism evidence="10 11">
    <name type="scientific">Eremothecium cymbalariae (strain CBS 270.75 / DBVPG 7215 / KCTC 17166 / NRRL Y-17582)</name>
    <name type="common">Yeast</name>
    <dbReference type="NCBI Taxonomy" id="931890"/>
    <lineage>
        <taxon>Eukaryota</taxon>
        <taxon>Fungi</taxon>
        <taxon>Dikarya</taxon>
        <taxon>Ascomycota</taxon>
        <taxon>Saccharomycotina</taxon>
        <taxon>Saccharomycetes</taxon>
        <taxon>Saccharomycetales</taxon>
        <taxon>Saccharomycetaceae</taxon>
        <taxon>Eremothecium</taxon>
    </lineage>
</organism>
<comment type="cofactor">
    <cofactor evidence="8">
        <name>Zn(2+)</name>
        <dbReference type="ChEBI" id="CHEBI:29105"/>
    </cofactor>
    <text evidence="8">Binds 1 zinc ion per subunit.</text>
</comment>
<dbReference type="HOGENOM" id="CLU_056632_4_1_1"/>
<protein>
    <recommendedName>
        <fullName evidence="8">Superoxide dismutase [Cu-Zn]</fullName>
        <ecNumber evidence="8">1.15.1.1</ecNumber>
    </recommendedName>
</protein>
<comment type="function">
    <text evidence="8">Destroys radicals which are normally produced within the cells and which are toxic to biological systems.</text>
</comment>
<dbReference type="PROSITE" id="PS00087">
    <property type="entry name" value="SOD_CU_ZN_1"/>
    <property type="match status" value="1"/>
</dbReference>
<evidence type="ECO:0000256" key="3">
    <source>
        <dbReference type="ARBA" id="ARBA00022833"/>
    </source>
</evidence>
<sequence>MVKAGTNRAVAVLKGDAGISGIVHLEQGSEQEPAKISWEVSGFEPDSDHGFHIHEFGDNTNGCTSAGPHFNPYKKTHGAPEDDARHVGDLGNIRADSNGVAKGSKMDHLVMLFGPTSVVGRSVVVHAGKDDLGKGGNEESLKTGNAGARSACGVIGVAN</sequence>
<accession>G8JW01</accession>
<dbReference type="FunFam" id="2.60.40.200:FF:000001">
    <property type="entry name" value="Superoxide dismutase [Cu-Zn]"/>
    <property type="match status" value="1"/>
</dbReference>
<dbReference type="GO" id="GO:0050821">
    <property type="term" value="P:protein stabilization"/>
    <property type="evidence" value="ECO:0007669"/>
    <property type="project" value="EnsemblFungi"/>
</dbReference>
<dbReference type="InterPro" id="IPR036423">
    <property type="entry name" value="SOD-like_Cu/Zn_dom_sf"/>
</dbReference>
<dbReference type="PRINTS" id="PR00068">
    <property type="entry name" value="CUZNDISMTASE"/>
</dbReference>
<keyword evidence="4" id="KW-0049">Antioxidant</keyword>
<dbReference type="OMA" id="AQRGFHI"/>
<dbReference type="GeneID" id="11472481"/>
<evidence type="ECO:0000256" key="4">
    <source>
        <dbReference type="ARBA" id="ARBA00022862"/>
    </source>
</evidence>
<comment type="catalytic activity">
    <reaction evidence="8">
        <text>2 superoxide + 2 H(+) = H2O2 + O2</text>
        <dbReference type="Rhea" id="RHEA:20696"/>
        <dbReference type="ChEBI" id="CHEBI:15378"/>
        <dbReference type="ChEBI" id="CHEBI:15379"/>
        <dbReference type="ChEBI" id="CHEBI:16240"/>
        <dbReference type="ChEBI" id="CHEBI:18421"/>
        <dbReference type="EC" id="1.15.1.1"/>
    </reaction>
</comment>
<dbReference type="InParanoid" id="G8JW01"/>
<dbReference type="AlphaFoldDB" id="G8JW01"/>
<evidence type="ECO:0000256" key="1">
    <source>
        <dbReference type="ARBA" id="ARBA00010457"/>
    </source>
</evidence>
<dbReference type="GO" id="GO:0006825">
    <property type="term" value="P:copper ion transport"/>
    <property type="evidence" value="ECO:0007669"/>
    <property type="project" value="EnsemblFungi"/>
</dbReference>
<evidence type="ECO:0000313" key="11">
    <source>
        <dbReference type="Proteomes" id="UP000006790"/>
    </source>
</evidence>
<dbReference type="GO" id="GO:0005634">
    <property type="term" value="C:nucleus"/>
    <property type="evidence" value="ECO:0007669"/>
    <property type="project" value="EnsemblFungi"/>
</dbReference>
<dbReference type="FunCoup" id="G8JW01">
    <property type="interactions" value="765"/>
</dbReference>
<dbReference type="GO" id="GO:0005507">
    <property type="term" value="F:copper ion binding"/>
    <property type="evidence" value="ECO:0007669"/>
    <property type="project" value="InterPro"/>
</dbReference>
<dbReference type="RefSeq" id="XP_003647833.1">
    <property type="nucleotide sequence ID" value="XM_003647785.1"/>
</dbReference>
<dbReference type="GO" id="GO:0016670">
    <property type="term" value="F:oxidoreductase activity, acting on a sulfur group of donors, oxygen as acceptor"/>
    <property type="evidence" value="ECO:0007669"/>
    <property type="project" value="EnsemblFungi"/>
</dbReference>
<dbReference type="GO" id="GO:0045944">
    <property type="term" value="P:positive regulation of transcription by RNA polymerase II"/>
    <property type="evidence" value="ECO:0007669"/>
    <property type="project" value="EnsemblFungi"/>
</dbReference>
<evidence type="ECO:0000256" key="5">
    <source>
        <dbReference type="ARBA" id="ARBA00023002"/>
    </source>
</evidence>
<comment type="cofactor">
    <cofactor evidence="8">
        <name>Cu cation</name>
        <dbReference type="ChEBI" id="CHEBI:23378"/>
    </cofactor>
    <text evidence="8">Binds 1 copper ion per subunit.</text>
</comment>
<keyword evidence="2 8" id="KW-0479">Metal-binding</keyword>
<keyword evidence="11" id="KW-1185">Reference proteome</keyword>
<keyword evidence="3 8" id="KW-0862">Zinc</keyword>
<evidence type="ECO:0000256" key="2">
    <source>
        <dbReference type="ARBA" id="ARBA00022723"/>
    </source>
</evidence>
<reference evidence="11" key="1">
    <citation type="journal article" date="2012" name="G3 (Bethesda)">
        <title>Pichia sorbitophila, an interspecies yeast hybrid reveals early steps of genome resolution following polyploidization.</title>
        <authorList>
            <person name="Leh Louis V."/>
            <person name="Despons L."/>
            <person name="Friedrich A."/>
            <person name="Martin T."/>
            <person name="Durrens P."/>
            <person name="Casaregola S."/>
            <person name="Neuveglise C."/>
            <person name="Fairhead C."/>
            <person name="Marck C."/>
            <person name="Cruz J.A."/>
            <person name="Straub M.L."/>
            <person name="Kugler V."/>
            <person name="Sacerdot C."/>
            <person name="Uzunov Z."/>
            <person name="Thierry A."/>
            <person name="Weiss S."/>
            <person name="Bleykasten C."/>
            <person name="De Montigny J."/>
            <person name="Jacques N."/>
            <person name="Jung P."/>
            <person name="Lemaire M."/>
            <person name="Mallet S."/>
            <person name="Morel G."/>
            <person name="Richard G.F."/>
            <person name="Sarkar A."/>
            <person name="Savel G."/>
            <person name="Schacherer J."/>
            <person name="Seret M.L."/>
            <person name="Talla E."/>
            <person name="Samson G."/>
            <person name="Jubin C."/>
            <person name="Poulain J."/>
            <person name="Vacherie B."/>
            <person name="Barbe V."/>
            <person name="Pelletier E."/>
            <person name="Sherman D.J."/>
            <person name="Westhof E."/>
            <person name="Weissenbach J."/>
            <person name="Baret P.V."/>
            <person name="Wincker P."/>
            <person name="Gaillardin C."/>
            <person name="Dujon B."/>
            <person name="Souciet J.L."/>
        </authorList>
    </citation>
    <scope>NUCLEOTIDE SEQUENCE [LARGE SCALE GENOMIC DNA]</scope>
    <source>
        <strain evidence="11">CBS 270.75 / DBVPG 7215 / KCTC 17166 / NRRL Y-17582</strain>
    </source>
</reference>
<dbReference type="GO" id="GO:0005829">
    <property type="term" value="C:cytosol"/>
    <property type="evidence" value="ECO:0007669"/>
    <property type="project" value="EnsemblFungi"/>
</dbReference>
<proteinExistence type="inferred from homology"/>
<dbReference type="GO" id="GO:1902693">
    <property type="term" value="C:superoxide dismutase complex"/>
    <property type="evidence" value="ECO:0007669"/>
    <property type="project" value="EnsemblFungi"/>
</dbReference>
<evidence type="ECO:0000259" key="9">
    <source>
        <dbReference type="Pfam" id="PF00080"/>
    </source>
</evidence>
<evidence type="ECO:0000256" key="6">
    <source>
        <dbReference type="ARBA" id="ARBA00023008"/>
    </source>
</evidence>
<dbReference type="PROSITE" id="PS00332">
    <property type="entry name" value="SOD_CU_ZN_2"/>
    <property type="match status" value="1"/>
</dbReference>
<dbReference type="GO" id="GO:1901856">
    <property type="term" value="P:negative regulation of cellular respiration"/>
    <property type="evidence" value="ECO:0007669"/>
    <property type="project" value="EnsemblFungi"/>
</dbReference>
<evidence type="ECO:0000256" key="8">
    <source>
        <dbReference type="RuleBase" id="RU000393"/>
    </source>
</evidence>
<dbReference type="GO" id="GO:0031505">
    <property type="term" value="P:fungal-type cell wall organization"/>
    <property type="evidence" value="ECO:0007669"/>
    <property type="project" value="EnsemblFungi"/>
</dbReference>
<keyword evidence="6 8" id="KW-0186">Copper</keyword>
<dbReference type="eggNOG" id="KOG0441">
    <property type="taxonomic scope" value="Eukaryota"/>
</dbReference>
<dbReference type="EC" id="1.15.1.1" evidence="8"/>
<dbReference type="GO" id="GO:0006882">
    <property type="term" value="P:intracellular zinc ion homeostasis"/>
    <property type="evidence" value="ECO:0007669"/>
    <property type="project" value="EnsemblFungi"/>
</dbReference>
<dbReference type="InterPro" id="IPR001424">
    <property type="entry name" value="SOD_Cu_Zn_dom"/>
</dbReference>
<dbReference type="GO" id="GO:0005758">
    <property type="term" value="C:mitochondrial intermembrane space"/>
    <property type="evidence" value="ECO:0007669"/>
    <property type="project" value="EnsemblFungi"/>
</dbReference>
<dbReference type="PANTHER" id="PTHR10003">
    <property type="entry name" value="SUPEROXIDE DISMUTASE CU-ZN -RELATED"/>
    <property type="match status" value="1"/>
</dbReference>
<name>G8JW01_ERECY</name>
<dbReference type="GO" id="GO:0006878">
    <property type="term" value="P:intracellular copper ion homeostasis"/>
    <property type="evidence" value="ECO:0007669"/>
    <property type="project" value="EnsemblFungi"/>
</dbReference>
<evidence type="ECO:0000313" key="10">
    <source>
        <dbReference type="EMBL" id="AET41016.1"/>
    </source>
</evidence>
<evidence type="ECO:0000256" key="7">
    <source>
        <dbReference type="ARBA" id="ARBA00023157"/>
    </source>
</evidence>
<dbReference type="STRING" id="931890.G8JW01"/>